<organism evidence="4 5">
    <name type="scientific">Paraconiothyrium brasiliense</name>
    <dbReference type="NCBI Taxonomy" id="300254"/>
    <lineage>
        <taxon>Eukaryota</taxon>
        <taxon>Fungi</taxon>
        <taxon>Dikarya</taxon>
        <taxon>Ascomycota</taxon>
        <taxon>Pezizomycotina</taxon>
        <taxon>Dothideomycetes</taxon>
        <taxon>Pleosporomycetidae</taxon>
        <taxon>Pleosporales</taxon>
        <taxon>Massarineae</taxon>
        <taxon>Didymosphaeriaceae</taxon>
        <taxon>Paraconiothyrium</taxon>
    </lineage>
</organism>
<dbReference type="PANTHER" id="PTHR47706:SF7">
    <property type="entry name" value="CIPA-LIKE, PUTATIVE (AFU_ORTHOLOGUE AFUA_1G01630)-RELATED"/>
    <property type="match status" value="1"/>
</dbReference>
<reference evidence="4 5" key="1">
    <citation type="submission" date="2024-02" db="EMBL/GenBank/DDBJ databases">
        <title>De novo assembly and annotation of 12 fungi associated with fruit tree decline syndrome in Ontario, Canada.</title>
        <authorList>
            <person name="Sulman M."/>
            <person name="Ellouze W."/>
            <person name="Ilyukhin E."/>
        </authorList>
    </citation>
    <scope>NUCLEOTIDE SEQUENCE [LARGE SCALE GENOMIC DNA]</scope>
    <source>
        <strain evidence="4 5">M42-189</strain>
    </source>
</reference>
<comment type="caution">
    <text evidence="4">The sequence shown here is derived from an EMBL/GenBank/DDBJ whole genome shotgun (WGS) entry which is preliminary data.</text>
</comment>
<keyword evidence="2" id="KW-0560">Oxidoreductase</keyword>
<keyword evidence="5" id="KW-1185">Reference proteome</keyword>
<sequence length="345" mass="37958">MGFPIEFRTNRILSYYPAMTQSNHIRNIAIVGATGQLGKHLSAALLKNPTFNITALTRNTDNPSFPPGITAIAVDYSQTSTLSSALKDQDVLIITLSVTAPPDTQSKLIHAAAEACVPWILPNEYGYGSDTGASDEVGMGQPKKAARELIEELGISSWVGIASGFWYEYSLSGPGLYGIDIAKREVTFFDEGSQRVNTSTWAQVGRAVAGLLALPVESQGGETALIEYRNRFVFVSSFAINQREMLDSLNRVLKLKDEDWDVTRVSAKDRFEDARKRLAGGNRMAYAYMLYTRYFLPGEDAALYEKTKGLDNERLSLPVEDLDEATKTAVGMAEDGYFAKLAYSR</sequence>
<accession>A0ABR3QNU5</accession>
<dbReference type="Gene3D" id="3.40.50.720">
    <property type="entry name" value="NAD(P)-binding Rossmann-like Domain"/>
    <property type="match status" value="1"/>
</dbReference>
<feature type="domain" description="NmrA-like" evidence="3">
    <location>
        <begin position="27"/>
        <end position="159"/>
    </location>
</feature>
<proteinExistence type="predicted"/>
<dbReference type="InterPro" id="IPR051609">
    <property type="entry name" value="NmrA/Isoflavone_reductase-like"/>
</dbReference>
<gene>
    <name evidence="4" type="ORF">SLS60_010490</name>
</gene>
<keyword evidence="1" id="KW-0521">NADP</keyword>
<protein>
    <recommendedName>
        <fullName evidence="3">NmrA-like domain-containing protein</fullName>
    </recommendedName>
</protein>
<dbReference type="InterPro" id="IPR036291">
    <property type="entry name" value="NAD(P)-bd_dom_sf"/>
</dbReference>
<evidence type="ECO:0000256" key="1">
    <source>
        <dbReference type="ARBA" id="ARBA00022857"/>
    </source>
</evidence>
<dbReference type="PANTHER" id="PTHR47706">
    <property type="entry name" value="NMRA-LIKE FAMILY PROTEIN"/>
    <property type="match status" value="1"/>
</dbReference>
<dbReference type="InterPro" id="IPR045312">
    <property type="entry name" value="PCBER-like"/>
</dbReference>
<name>A0ABR3QNU5_9PLEO</name>
<dbReference type="EMBL" id="JAKJXO020000018">
    <property type="protein sequence ID" value="KAL1593758.1"/>
    <property type="molecule type" value="Genomic_DNA"/>
</dbReference>
<evidence type="ECO:0000313" key="4">
    <source>
        <dbReference type="EMBL" id="KAL1593758.1"/>
    </source>
</evidence>
<dbReference type="Proteomes" id="UP001521785">
    <property type="component" value="Unassembled WGS sequence"/>
</dbReference>
<dbReference type="InterPro" id="IPR008030">
    <property type="entry name" value="NmrA-like"/>
</dbReference>
<evidence type="ECO:0000256" key="2">
    <source>
        <dbReference type="ARBA" id="ARBA00023002"/>
    </source>
</evidence>
<dbReference type="CDD" id="cd05259">
    <property type="entry name" value="PCBER_SDR_a"/>
    <property type="match status" value="1"/>
</dbReference>
<dbReference type="SUPFAM" id="SSF51735">
    <property type="entry name" value="NAD(P)-binding Rossmann-fold domains"/>
    <property type="match status" value="1"/>
</dbReference>
<evidence type="ECO:0000259" key="3">
    <source>
        <dbReference type="Pfam" id="PF05368"/>
    </source>
</evidence>
<evidence type="ECO:0000313" key="5">
    <source>
        <dbReference type="Proteomes" id="UP001521785"/>
    </source>
</evidence>
<dbReference type="Pfam" id="PF05368">
    <property type="entry name" value="NmrA"/>
    <property type="match status" value="1"/>
</dbReference>